<evidence type="ECO:0000313" key="12">
    <source>
        <dbReference type="Proteomes" id="UP000372533"/>
    </source>
</evidence>
<dbReference type="EMBL" id="CAAJVP010000014">
    <property type="protein sequence ID" value="VHY14304.1"/>
    <property type="molecule type" value="Genomic_DNA"/>
</dbReference>
<dbReference type="Proteomes" id="UP000411588">
    <property type="component" value="Unassembled WGS sequence"/>
</dbReference>
<evidence type="ECO:0000313" key="10">
    <source>
        <dbReference type="EMBL" id="VHY14304.1"/>
    </source>
</evidence>
<keyword evidence="1" id="KW-0175">Coiled coil</keyword>
<dbReference type="EMBL" id="LK932368">
    <property type="protein sequence ID" value="CDS84746.1"/>
    <property type="molecule type" value="Genomic_DNA"/>
</dbReference>
<dbReference type="Gene3D" id="1.10.10.60">
    <property type="entry name" value="Homeodomain-like"/>
    <property type="match status" value="1"/>
</dbReference>
<evidence type="ECO:0000259" key="2">
    <source>
        <dbReference type="Pfam" id="PF13936"/>
    </source>
</evidence>
<evidence type="ECO:0000313" key="9">
    <source>
        <dbReference type="EMBL" id="VFD32315.1"/>
    </source>
</evidence>
<evidence type="ECO:0000313" key="6">
    <source>
        <dbReference type="EMBL" id="HBH1543463.1"/>
    </source>
</evidence>
<dbReference type="PATRIC" id="fig|1496.1371.peg.1738"/>
<dbReference type="EMBL" id="LK932482">
    <property type="protein sequence ID" value="CDS84312.1"/>
    <property type="molecule type" value="Genomic_DNA"/>
</dbReference>
<evidence type="ECO:0000313" key="13">
    <source>
        <dbReference type="Proteomes" id="UP000411588"/>
    </source>
</evidence>
<reference evidence="6" key="4">
    <citation type="submission" date="2021-06" db="EMBL/GenBank/DDBJ databases">
        <authorList>
            <consortium name="NCBI Pathogen Detection Project"/>
        </authorList>
    </citation>
    <scope>NUCLEOTIDE SEQUENCE</scope>
    <source>
        <strain evidence="7">Clostridioides</strain>
        <strain evidence="6">HN1000</strain>
    </source>
</reference>
<dbReference type="InterPro" id="IPR025246">
    <property type="entry name" value="IS30-like_HTH"/>
</dbReference>
<sequence length="103" mass="12279">MGIFKTKMDEDWKVNYIKEFNEMRDSYESKLQKKQFEVDSLKSELDRLRSYKNSLKPKEKQITDDDINNIKSLRRDGLSYKEISNQTSWSKATVSRVLNGLYD</sequence>
<name>A0A031WFD2_CLODI</name>
<protein>
    <submittedName>
        <fullName evidence="3 6">DNA-binding protein</fullName>
    </submittedName>
</protein>
<evidence type="ECO:0000313" key="11">
    <source>
        <dbReference type="Proteomes" id="UP000189137"/>
    </source>
</evidence>
<dbReference type="SUPFAM" id="SSF48295">
    <property type="entry name" value="TrpR-like"/>
    <property type="match status" value="1"/>
</dbReference>
<dbReference type="Proteomes" id="UP000879542">
    <property type="component" value="Unassembled WGS sequence"/>
</dbReference>
<dbReference type="Proteomes" id="UP000878956">
    <property type="component" value="Unassembled WGS sequence"/>
</dbReference>
<dbReference type="GeneID" id="66353342"/>
<dbReference type="Proteomes" id="UP000372533">
    <property type="component" value="Unassembled WGS sequence"/>
</dbReference>
<evidence type="ECO:0000313" key="8">
    <source>
        <dbReference type="EMBL" id="SJS04236.1"/>
    </source>
</evidence>
<reference evidence="4" key="1">
    <citation type="submission" date="2014-07" db="EMBL/GenBank/DDBJ databases">
        <authorList>
            <person name="Monot Marc"/>
        </authorList>
    </citation>
    <scope>NUCLEOTIDE SEQUENCE</scope>
    <source>
        <strain evidence="5">7032989</strain>
        <strain evidence="4">7032994</strain>
    </source>
</reference>
<feature type="coiled-coil region" evidence="1">
    <location>
        <begin position="17"/>
        <end position="44"/>
    </location>
</feature>
<dbReference type="EMBL" id="DAEPXK010000038">
    <property type="protein sequence ID" value="HBH1543463.1"/>
    <property type="molecule type" value="Genomic_DNA"/>
</dbReference>
<dbReference type="Proteomes" id="UP000189137">
    <property type="component" value="Unassembled WGS sequence"/>
</dbReference>
<accession>A0A031WFD2</accession>
<dbReference type="InterPro" id="IPR010921">
    <property type="entry name" value="Trp_repressor/repl_initiator"/>
</dbReference>
<reference evidence="8 11" key="2">
    <citation type="submission" date="2017-02" db="EMBL/GenBank/DDBJ databases">
        <authorList>
            <consortium name="Pathogen Informatics"/>
        </authorList>
    </citation>
    <scope>NUCLEOTIDE SEQUENCE [LARGE SCALE GENOMIC DNA]</scope>
    <source>
        <strain evidence="9">Clo34</strain>
        <strain evidence="13">clo34</strain>
        <strain evidence="10">Tl291</strain>
        <strain evidence="12">tl291</strain>
        <strain evidence="8 11">VRECD0157</strain>
    </source>
</reference>
<dbReference type="RefSeq" id="WP_004453624.1">
    <property type="nucleotide sequence ID" value="NZ_AP025558.1"/>
</dbReference>
<evidence type="ECO:0000313" key="4">
    <source>
        <dbReference type="EMBL" id="CDS84746.1"/>
    </source>
</evidence>
<organism evidence="4">
    <name type="scientific">Clostridioides difficile</name>
    <name type="common">Peptoclostridium difficile</name>
    <dbReference type="NCBI Taxonomy" id="1496"/>
    <lineage>
        <taxon>Bacteria</taxon>
        <taxon>Bacillati</taxon>
        <taxon>Bacillota</taxon>
        <taxon>Clostridia</taxon>
        <taxon>Peptostreptococcales</taxon>
        <taxon>Peptostreptococcaceae</taxon>
        <taxon>Clostridioides</taxon>
    </lineage>
</organism>
<evidence type="ECO:0000313" key="3">
    <source>
        <dbReference type="EMBL" id="CDS84312.1"/>
    </source>
</evidence>
<dbReference type="EMBL" id="LK933160">
    <property type="protein sequence ID" value="CDT44938.1"/>
    <property type="molecule type" value="Genomic_DNA"/>
</dbReference>
<evidence type="ECO:0000313" key="5">
    <source>
        <dbReference type="EMBL" id="CDT44938.1"/>
    </source>
</evidence>
<evidence type="ECO:0000256" key="1">
    <source>
        <dbReference type="SAM" id="Coils"/>
    </source>
</evidence>
<dbReference type="EMBL" id="DAEQIJ010000006">
    <property type="protein sequence ID" value="HBH2619917.1"/>
    <property type="molecule type" value="Genomic_DNA"/>
</dbReference>
<proteinExistence type="predicted"/>
<dbReference type="EMBL" id="CAADAN010000006">
    <property type="protein sequence ID" value="VFD32315.1"/>
    <property type="molecule type" value="Genomic_DNA"/>
</dbReference>
<evidence type="ECO:0000313" key="7">
    <source>
        <dbReference type="EMBL" id="HBH2619917.1"/>
    </source>
</evidence>
<dbReference type="AlphaFoldDB" id="A0A031WFD2"/>
<dbReference type="GO" id="GO:0043565">
    <property type="term" value="F:sequence-specific DNA binding"/>
    <property type="evidence" value="ECO:0007669"/>
    <property type="project" value="InterPro"/>
</dbReference>
<dbReference type="Pfam" id="PF13936">
    <property type="entry name" value="HTH_38"/>
    <property type="match status" value="1"/>
</dbReference>
<keyword evidence="3" id="KW-0238">DNA-binding</keyword>
<dbReference type="EMBL" id="FUPS01000003">
    <property type="protein sequence ID" value="SJS04236.1"/>
    <property type="molecule type" value="Genomic_DNA"/>
</dbReference>
<gene>
    <name evidence="5" type="ORF">BN1095_480071</name>
    <name evidence="3" type="ORF">BN1096_310075</name>
    <name evidence="4" type="ORF">BN1097_320074</name>
    <name evidence="6" type="ORF">KRM00_002992</name>
    <name evidence="7" type="ORF">KRQ00_001672</name>
    <name evidence="10" type="ORF">SAMEA1402366_02733</name>
    <name evidence="9" type="ORF">SAMEA1402399_02015</name>
    <name evidence="8" type="ORF">SAMEA3375112_01071</name>
</gene>
<dbReference type="KEGG" id="pdf:CD630DERM_08380"/>
<feature type="domain" description="Transposase IS30-like HTH" evidence="2">
    <location>
        <begin position="59"/>
        <end position="98"/>
    </location>
</feature>
<reference evidence="6" key="3">
    <citation type="journal article" date="2018" name="Genome Biol.">
        <title>SKESA: strategic k-mer extension for scrupulous assemblies.</title>
        <authorList>
            <person name="Souvorov A."/>
            <person name="Agarwala R."/>
            <person name="Lipman D.J."/>
        </authorList>
    </citation>
    <scope>NUCLEOTIDE SEQUENCE</scope>
    <source>
        <strain evidence="7">Clostridioides</strain>
        <strain evidence="6">HN1000</strain>
    </source>
</reference>